<evidence type="ECO:0000256" key="7">
    <source>
        <dbReference type="ARBA" id="ARBA00022695"/>
    </source>
</evidence>
<dbReference type="PRINTS" id="PR00867">
    <property type="entry name" value="DNAPOLG"/>
</dbReference>
<dbReference type="PANTHER" id="PTHR10267:SF0">
    <property type="entry name" value="DNA POLYMERASE SUBUNIT GAMMA-1"/>
    <property type="match status" value="1"/>
</dbReference>
<evidence type="ECO:0000313" key="17">
    <source>
        <dbReference type="EMBL" id="NXI68659.1"/>
    </source>
</evidence>
<feature type="domain" description="DNA-directed DNA polymerase family A palm" evidence="16">
    <location>
        <begin position="812"/>
        <end position="1087"/>
    </location>
</feature>
<feature type="non-terminal residue" evidence="17">
    <location>
        <position position="1"/>
    </location>
</feature>
<dbReference type="EMBL" id="VXAA01004090">
    <property type="protein sequence ID" value="NXI68659.1"/>
    <property type="molecule type" value="Genomic_DNA"/>
</dbReference>
<dbReference type="GO" id="GO:0042645">
    <property type="term" value="C:mitochondrial nucleoid"/>
    <property type="evidence" value="ECO:0007669"/>
    <property type="project" value="UniProtKB-SubCell"/>
</dbReference>
<dbReference type="GO" id="GO:0003677">
    <property type="term" value="F:DNA binding"/>
    <property type="evidence" value="ECO:0007669"/>
    <property type="project" value="UniProtKB-KW"/>
</dbReference>
<gene>
    <name evidence="17" type="primary">Polg</name>
    <name evidence="17" type="ORF">ANSSEM_R02205</name>
</gene>
<dbReference type="Gene3D" id="3.30.70.370">
    <property type="match status" value="1"/>
</dbReference>
<evidence type="ECO:0000256" key="2">
    <source>
        <dbReference type="ARBA" id="ARBA00004436"/>
    </source>
</evidence>
<dbReference type="PROSITE" id="PS00447">
    <property type="entry name" value="DNA_POLYMERASE_A"/>
    <property type="match status" value="1"/>
</dbReference>
<feature type="region of interest" description="Disordered" evidence="15">
    <location>
        <begin position="429"/>
        <end position="454"/>
    </location>
</feature>
<comment type="cofactor">
    <cofactor evidence="1">
        <name>Mg(2+)</name>
        <dbReference type="ChEBI" id="CHEBI:18420"/>
    </cofactor>
</comment>
<dbReference type="OrthoDB" id="5588663at2759"/>
<feature type="non-terminal residue" evidence="17">
    <location>
        <position position="1175"/>
    </location>
</feature>
<evidence type="ECO:0000256" key="11">
    <source>
        <dbReference type="ARBA" id="ARBA00023125"/>
    </source>
</evidence>
<dbReference type="AlphaFoldDB" id="A0A7K9V6D8"/>
<dbReference type="GO" id="GO:0003887">
    <property type="term" value="F:DNA-directed DNA polymerase activity"/>
    <property type="evidence" value="ECO:0007669"/>
    <property type="project" value="UniProtKB-KW"/>
</dbReference>
<comment type="subcellular location">
    <subcellularLocation>
        <location evidence="2">Mitochondrion matrix</location>
        <location evidence="2">Mitochondrion nucleoid</location>
    </subcellularLocation>
</comment>
<keyword evidence="9" id="KW-0460">Magnesium</keyword>
<dbReference type="InterPro" id="IPR001098">
    <property type="entry name" value="DNA-dir_DNA_pol_A_palm_dom"/>
</dbReference>
<evidence type="ECO:0000256" key="9">
    <source>
        <dbReference type="ARBA" id="ARBA00022842"/>
    </source>
</evidence>
<dbReference type="InterPro" id="IPR019760">
    <property type="entry name" value="DNA-dir_DNA_pol_A_CS"/>
</dbReference>
<feature type="compositionally biased region" description="Polar residues" evidence="15">
    <location>
        <begin position="442"/>
        <end position="454"/>
    </location>
</feature>
<dbReference type="SUPFAM" id="SSF56672">
    <property type="entry name" value="DNA/RNA polymerases"/>
    <property type="match status" value="1"/>
</dbReference>
<keyword evidence="12" id="KW-0496">Mitochondrion</keyword>
<comment type="similarity">
    <text evidence="3">Belongs to the DNA polymerase type-A family.</text>
</comment>
<evidence type="ECO:0000256" key="14">
    <source>
        <dbReference type="ARBA" id="ARBA00031966"/>
    </source>
</evidence>
<evidence type="ECO:0000256" key="4">
    <source>
        <dbReference type="ARBA" id="ARBA00012417"/>
    </source>
</evidence>
<dbReference type="InterPro" id="IPR043502">
    <property type="entry name" value="DNA/RNA_pol_sf"/>
</dbReference>
<dbReference type="FunFam" id="1.10.150.20:FF:000024">
    <property type="entry name" value="DNA polymerase gamma, catalytic subunit"/>
    <property type="match status" value="1"/>
</dbReference>
<dbReference type="GO" id="GO:0006264">
    <property type="term" value="P:mitochondrial DNA replication"/>
    <property type="evidence" value="ECO:0007669"/>
    <property type="project" value="InterPro"/>
</dbReference>
<sequence>GQRRMNPLNIQMLSRSLHEQIFRGAQVQYSEADVQRSVEHLQRHDLWGKETSALPDVDLRLPRMYGDNIDEHFRLLAQKQSLPYLEAAEELLRCQLPPAPSVWAWQLGWTRYGPDGQPEAVDFPQERAVVLDVEVCVAEGHCPTLAVAVSPHAWYSWCSRRLLEQRYSWASRLTLADLIPLESTAGTGCAGKQGWQERVVVGHNVAFDRAFIKEQYLIQGSRVRFLDTMSMHMAISGLTGFQRSLWMAAKHGKRKGMQQVKQHIKKTRSKTEGPAVSSWDWVHVSSINNLADVHALYVGGEPLEKEARELFVKGTMADVRNHFQDLMSYCARDVRATHEVFQEQLPLFMERCPHPVTLAGMLEMGVSYLPVNGNWKRYLDDAQGTYEELQKEMKKSLMNLANDACQLLHGDRYKEDPWLWDLEWDTQEFKQKKPPKKKKDQNGNGEASGAVSTQEWQEGMLSSLAVRAPADPGPPGEDEELKAPESCARLERLKETVALQPKRLQHLPGHPGWYRKLCPRLEEEGWVPGPSLISLQMRVTPKLMRLAWDGFPLHYSEKRGWGYLVPGRQDNLPAAPSEEEGPVCPHRAIERLYRQHRLEKGEEQPPEEATVEDELMVMDGSSMWQKVEELSQLELDAEGTGRADQSFAQEEVDEPCEPAEASSQPSYHHGNGPYNDVNVPGCWFFKLPHKASWAPRHMGLHRPAPPFAKDFLPRMEDGTLRAAVGRVHGTRALEINKMISFWRNAHKRISSQMVVWLKKGELPRAVTRHPDYNEEDDYGAILPQVVTAGTITRRAVEPTWLTASNARTDRVGSELKAMVQVPPGYSLVGADVDSQELWIAAVLGEAHFAGMHGCTAFGWMTLQGKKSNATDLHSKTAATVGISREHAKVFNYGRIYGAGQPFAERLLMQFNHRLTQQQAREKAQQMYAVTKGIRRFHLTEEGEWLVKELDLAVDRAEDGSVSAEDVQRLQREAVKKSRRKKKWDVVGHRVWAGGTESEMFNKLESIALSSSPQTPVLGCHISRALEPAVAKGEFLTSRVNWVVQSSAVDYLHLMLVSMRWLFEEFDINGRFCISIHDEVRYLVQEQDRYRAALALQITNLLTRCMFAYKLGLQDLPQSVAFFSAVDVDQCLRKEVTMNCVTPSNPTGMEKKYGIPQGEALDIYQLIEITKGSLEK</sequence>
<evidence type="ECO:0000256" key="13">
    <source>
        <dbReference type="ARBA" id="ARBA00023271"/>
    </source>
</evidence>
<reference evidence="17 18" key="1">
    <citation type="submission" date="2019-09" db="EMBL/GenBank/DDBJ databases">
        <title>Bird 10,000 Genomes (B10K) Project - Family phase.</title>
        <authorList>
            <person name="Zhang G."/>
        </authorList>
    </citation>
    <scope>NUCLEOTIDE SEQUENCE [LARGE SCALE GENOMIC DNA]</scope>
    <source>
        <strain evidence="17">B10K-DU-001-57</strain>
        <tissue evidence="17">Muscle</tissue>
    </source>
</reference>
<keyword evidence="18" id="KW-1185">Reference proteome</keyword>
<dbReference type="InterPro" id="IPR047580">
    <property type="entry name" value="POLG_palm_dom"/>
</dbReference>
<dbReference type="Pfam" id="PF18136">
    <property type="entry name" value="DNApol_Exo"/>
    <property type="match status" value="1"/>
</dbReference>
<evidence type="ECO:0000256" key="5">
    <source>
        <dbReference type="ARBA" id="ARBA00015350"/>
    </source>
</evidence>
<dbReference type="GO" id="GO:0008408">
    <property type="term" value="F:3'-5' exonuclease activity"/>
    <property type="evidence" value="ECO:0007669"/>
    <property type="project" value="TreeGrafter"/>
</dbReference>
<evidence type="ECO:0000256" key="15">
    <source>
        <dbReference type="SAM" id="MobiDB-lite"/>
    </source>
</evidence>
<dbReference type="SUPFAM" id="SSF53098">
    <property type="entry name" value="Ribonuclease H-like"/>
    <property type="match status" value="1"/>
</dbReference>
<evidence type="ECO:0000256" key="12">
    <source>
        <dbReference type="ARBA" id="ARBA00023128"/>
    </source>
</evidence>
<dbReference type="Gene3D" id="1.10.150.20">
    <property type="entry name" value="5' to 3' exonuclease, C-terminal subdomain"/>
    <property type="match status" value="1"/>
</dbReference>
<keyword evidence="8" id="KW-0235">DNA replication</keyword>
<evidence type="ECO:0000256" key="8">
    <source>
        <dbReference type="ARBA" id="ARBA00022705"/>
    </source>
</evidence>
<dbReference type="CDD" id="cd08641">
    <property type="entry name" value="DNA_pol_gammaA"/>
    <property type="match status" value="1"/>
</dbReference>
<keyword evidence="11" id="KW-0238">DNA-binding</keyword>
<dbReference type="Proteomes" id="UP000567872">
    <property type="component" value="Unassembled WGS sequence"/>
</dbReference>
<protein>
    <recommendedName>
        <fullName evidence="5">DNA polymerase subunit gamma-1</fullName>
        <ecNumber evidence="4">2.7.7.7</ecNumber>
    </recommendedName>
    <alternativeName>
        <fullName evidence="14">Mitochondrial DNA polymerase catalytic subunit</fullName>
    </alternativeName>
</protein>
<feature type="region of interest" description="Disordered" evidence="15">
    <location>
        <begin position="636"/>
        <end position="672"/>
    </location>
</feature>
<evidence type="ECO:0000256" key="3">
    <source>
        <dbReference type="ARBA" id="ARBA00007705"/>
    </source>
</evidence>
<evidence type="ECO:0000259" key="16">
    <source>
        <dbReference type="SMART" id="SM00482"/>
    </source>
</evidence>
<name>A0A7K9V6D8_ANSSE</name>
<dbReference type="InterPro" id="IPR002297">
    <property type="entry name" value="DNA-dir_DNA_pol_A_mt"/>
</dbReference>
<dbReference type="SMART" id="SM00482">
    <property type="entry name" value="POLAc"/>
    <property type="match status" value="1"/>
</dbReference>
<dbReference type="EC" id="2.7.7.7" evidence="4"/>
<evidence type="ECO:0000256" key="10">
    <source>
        <dbReference type="ARBA" id="ARBA00022932"/>
    </source>
</evidence>
<comment type="caution">
    <text evidence="17">The sequence shown here is derived from an EMBL/GenBank/DDBJ whole genome shotgun (WGS) entry which is preliminary data.</text>
</comment>
<keyword evidence="6" id="KW-0808">Transferase</keyword>
<accession>A0A7K9V6D8</accession>
<dbReference type="FunFam" id="3.30.420.390:FF:000001">
    <property type="entry name" value="DNA polymerase gamma, catalytic subunit"/>
    <property type="match status" value="1"/>
</dbReference>
<organism evidence="17 18">
    <name type="scientific">Anseranas semipalmata</name>
    <name type="common">Magpie goose</name>
    <name type="synonym">Anas semipalmata</name>
    <dbReference type="NCBI Taxonomy" id="8851"/>
    <lineage>
        <taxon>Eukaryota</taxon>
        <taxon>Metazoa</taxon>
        <taxon>Chordata</taxon>
        <taxon>Craniata</taxon>
        <taxon>Vertebrata</taxon>
        <taxon>Euteleostomi</taxon>
        <taxon>Archelosauria</taxon>
        <taxon>Archosauria</taxon>
        <taxon>Dinosauria</taxon>
        <taxon>Saurischia</taxon>
        <taxon>Theropoda</taxon>
        <taxon>Coelurosauria</taxon>
        <taxon>Aves</taxon>
        <taxon>Neognathae</taxon>
        <taxon>Galloanserae</taxon>
        <taxon>Anseriformes</taxon>
        <taxon>Anseranatidae</taxon>
        <taxon>Anseranas</taxon>
    </lineage>
</organism>
<dbReference type="InterPro" id="IPR012337">
    <property type="entry name" value="RNaseH-like_sf"/>
</dbReference>
<dbReference type="PANTHER" id="PTHR10267">
    <property type="entry name" value="DNA POLYMERASE SUBUNIT GAMMA-1"/>
    <property type="match status" value="1"/>
</dbReference>
<dbReference type="Gene3D" id="3.30.420.390">
    <property type="match status" value="2"/>
</dbReference>
<keyword evidence="7" id="KW-0548">Nucleotidyltransferase</keyword>
<keyword evidence="13" id="KW-1135">Mitochondrion nucleoid</keyword>
<evidence type="ECO:0000256" key="1">
    <source>
        <dbReference type="ARBA" id="ARBA00001946"/>
    </source>
</evidence>
<evidence type="ECO:0000313" key="18">
    <source>
        <dbReference type="Proteomes" id="UP000567872"/>
    </source>
</evidence>
<dbReference type="InterPro" id="IPR041336">
    <property type="entry name" value="DNApol_Exo"/>
</dbReference>
<keyword evidence="10" id="KW-0239">DNA-directed DNA polymerase</keyword>
<dbReference type="GO" id="GO:0005760">
    <property type="term" value="C:gamma DNA polymerase complex"/>
    <property type="evidence" value="ECO:0007669"/>
    <property type="project" value="InterPro"/>
</dbReference>
<evidence type="ECO:0000256" key="6">
    <source>
        <dbReference type="ARBA" id="ARBA00022679"/>
    </source>
</evidence>
<proteinExistence type="inferred from homology"/>
<dbReference type="FunFam" id="3.30.420.390:FF:000002">
    <property type="entry name" value="DNA polymerase gamma, catalytic subunit"/>
    <property type="match status" value="1"/>
</dbReference>